<keyword evidence="6" id="KW-0653">Protein transport</keyword>
<evidence type="ECO:0000259" key="9">
    <source>
        <dbReference type="Pfam" id="PF23341"/>
    </source>
</evidence>
<dbReference type="OrthoDB" id="26184at2759"/>
<dbReference type="InterPro" id="IPR011990">
    <property type="entry name" value="TPR-like_helical_dom_sf"/>
</dbReference>
<dbReference type="InterPro" id="IPR057308">
    <property type="entry name" value="CHCR_PEP5_VPS11"/>
</dbReference>
<evidence type="ECO:0000256" key="3">
    <source>
        <dbReference type="ARBA" id="ARBA00022723"/>
    </source>
</evidence>
<dbReference type="PANTHER" id="PTHR23323">
    <property type="entry name" value="VACUOLAR PROTEIN SORTING-ASSOCIATED PROTEIN"/>
    <property type="match status" value="1"/>
</dbReference>
<dbReference type="PANTHER" id="PTHR23323:SF24">
    <property type="entry name" value="VACUOLAR PROTEIN SORTING-ASSOCIATED PROTEIN 11 HOMOLOG"/>
    <property type="match status" value="1"/>
</dbReference>
<dbReference type="PROSITE" id="PS50236">
    <property type="entry name" value="CHCR"/>
    <property type="match status" value="1"/>
</dbReference>
<dbReference type="GO" id="GO:0048284">
    <property type="term" value="P:organelle fusion"/>
    <property type="evidence" value="ECO:0007669"/>
    <property type="project" value="TreeGrafter"/>
</dbReference>
<dbReference type="GO" id="GO:0030674">
    <property type="term" value="F:protein-macromolecule adaptor activity"/>
    <property type="evidence" value="ECO:0007669"/>
    <property type="project" value="TreeGrafter"/>
</dbReference>
<evidence type="ECO:0000256" key="8">
    <source>
        <dbReference type="PROSITE-ProRule" id="PRU01006"/>
    </source>
</evidence>
<evidence type="ECO:0000256" key="7">
    <source>
        <dbReference type="ARBA" id="ARBA00023136"/>
    </source>
</evidence>
<keyword evidence="7" id="KW-0472">Membrane</keyword>
<protein>
    <submittedName>
        <fullName evidence="10">Vacuolar protein sorting-associated protein 11-like protein</fullName>
    </submittedName>
</protein>
<dbReference type="Pfam" id="PF23341">
    <property type="entry name" value="PEP5_VPS11_N"/>
    <property type="match status" value="1"/>
</dbReference>
<comment type="subcellular location">
    <subcellularLocation>
        <location evidence="1">Late endosome membrane</location>
        <topology evidence="1">Peripheral membrane protein</topology>
        <orientation evidence="1">Cytoplasmic side</orientation>
    </subcellularLocation>
</comment>
<comment type="caution">
    <text evidence="10">The sequence shown here is derived from an EMBL/GenBank/DDBJ whole genome shotgun (WGS) entry which is preliminary data.</text>
</comment>
<sequence>MIAVGFNDGHCLIIKGQLIRDKNLRLKLFQISRSDSITNVRFALNTRQIDSFGCEIGASCLKSDPKQTDSLQFIVGRKDAIYFYSIDGRGPCLAYDGHKLFLSWFRNYLVVVTTENTGRSVENFKETSDTLVMNQNHITIYDIEKKFIAYSCPVPTVNQIVSEWGLIYLISNDGRVLVFRECDIQTKLELLFKKNQFSMAIEIAKNQTYSQDVLADMFKQYGDHLYSNGDFDEAINQYCQTLGFLEPSYVIRKFLDLQRIHNLTTYLQEIHKRNLATEDHTTLLINCYVKLKNEEKLNEFLRSSEIVFDVDIAIRVLRQSGYFENASMLAKKHLRYDNYFSILIEDQGDAKTVLQTFEEMFNENKYEIVGQYLCKYGRLLMNDDPETTTKLLKQLCLACMLKASDETSDLNRNSDDLDIGNDSNTFVGGNPEMYLHIFLNNHSKMIEFLEFLIKEWKRFEKFEPEVPMEISNTLLELYMHSYKTDTKVSDGLR</sequence>
<evidence type="ECO:0000313" key="11">
    <source>
        <dbReference type="Proteomes" id="UP000616769"/>
    </source>
</evidence>
<dbReference type="InterPro" id="IPR000547">
    <property type="entry name" value="Clathrin_H-chain/VPS_repeat"/>
</dbReference>
<dbReference type="GO" id="GO:0008270">
    <property type="term" value="F:zinc ion binding"/>
    <property type="evidence" value="ECO:0007669"/>
    <property type="project" value="UniProtKB-KW"/>
</dbReference>
<keyword evidence="4" id="KW-0863">Zinc-finger</keyword>
<evidence type="ECO:0000256" key="4">
    <source>
        <dbReference type="ARBA" id="ARBA00022771"/>
    </source>
</evidence>
<dbReference type="GO" id="GO:0006886">
    <property type="term" value="P:intracellular protein transport"/>
    <property type="evidence" value="ECO:0007669"/>
    <property type="project" value="UniProtKB-UniRule"/>
</dbReference>
<dbReference type="GO" id="GO:0007033">
    <property type="term" value="P:vacuole organization"/>
    <property type="evidence" value="ECO:0007669"/>
    <property type="project" value="TreeGrafter"/>
</dbReference>
<name>A0A131ZZ94_SARSC</name>
<gene>
    <name evidence="10" type="ORF">QR98_0025660</name>
</gene>
<dbReference type="GO" id="GO:0006904">
    <property type="term" value="P:vesicle docking involved in exocytosis"/>
    <property type="evidence" value="ECO:0007669"/>
    <property type="project" value="TreeGrafter"/>
</dbReference>
<dbReference type="AlphaFoldDB" id="A0A131ZZ94"/>
<dbReference type="Proteomes" id="UP000616769">
    <property type="component" value="Unassembled WGS sequence"/>
</dbReference>
<dbReference type="Gene3D" id="1.25.40.10">
    <property type="entry name" value="Tetratricopeptide repeat domain"/>
    <property type="match status" value="1"/>
</dbReference>
<keyword evidence="5" id="KW-0862">Zinc</keyword>
<dbReference type="GO" id="GO:0030897">
    <property type="term" value="C:HOPS complex"/>
    <property type="evidence" value="ECO:0007669"/>
    <property type="project" value="TreeGrafter"/>
</dbReference>
<organism evidence="10 11">
    <name type="scientific">Sarcoptes scabiei</name>
    <name type="common">Itch mite</name>
    <name type="synonym">Acarus scabiei</name>
    <dbReference type="NCBI Taxonomy" id="52283"/>
    <lineage>
        <taxon>Eukaryota</taxon>
        <taxon>Metazoa</taxon>
        <taxon>Ecdysozoa</taxon>
        <taxon>Arthropoda</taxon>
        <taxon>Chelicerata</taxon>
        <taxon>Arachnida</taxon>
        <taxon>Acari</taxon>
        <taxon>Acariformes</taxon>
        <taxon>Sarcoptiformes</taxon>
        <taxon>Astigmata</taxon>
        <taxon>Psoroptidia</taxon>
        <taxon>Sarcoptoidea</taxon>
        <taxon>Sarcoptidae</taxon>
        <taxon>Sarcoptinae</taxon>
        <taxon>Sarcoptes</taxon>
    </lineage>
</organism>
<reference evidence="10 11" key="1">
    <citation type="journal article" date="2015" name="Parasit. Vectors">
        <title>Draft genome of the scabies mite.</title>
        <authorList>
            <person name="Rider S.D.Jr."/>
            <person name="Morgan M.S."/>
            <person name="Arlian L.G."/>
        </authorList>
    </citation>
    <scope>NUCLEOTIDE SEQUENCE [LARGE SCALE GENOMIC DNA]</scope>
    <source>
        <strain evidence="10">Arlian Lab</strain>
    </source>
</reference>
<evidence type="ECO:0000256" key="1">
    <source>
        <dbReference type="ARBA" id="ARBA00004492"/>
    </source>
</evidence>
<evidence type="ECO:0000256" key="6">
    <source>
        <dbReference type="ARBA" id="ARBA00022927"/>
    </source>
</evidence>
<keyword evidence="2" id="KW-0813">Transport</keyword>
<feature type="domain" description="PEP5/VPS11 N-terminal" evidence="9">
    <location>
        <begin position="46"/>
        <end position="181"/>
    </location>
</feature>
<dbReference type="GO" id="GO:0031902">
    <property type="term" value="C:late endosome membrane"/>
    <property type="evidence" value="ECO:0007669"/>
    <property type="project" value="UniProtKB-SubCell"/>
</dbReference>
<evidence type="ECO:0000313" key="10">
    <source>
        <dbReference type="EMBL" id="KPM04126.1"/>
    </source>
</evidence>
<dbReference type="Pfam" id="PF23356">
    <property type="entry name" value="TPR_PEP5_VPS11"/>
    <property type="match status" value="1"/>
</dbReference>
<proteinExistence type="predicted"/>
<evidence type="ECO:0000256" key="5">
    <source>
        <dbReference type="ARBA" id="ARBA00022833"/>
    </source>
</evidence>
<keyword evidence="3" id="KW-0479">Metal-binding</keyword>
<dbReference type="GO" id="GO:0007032">
    <property type="term" value="P:endosome organization"/>
    <property type="evidence" value="ECO:0007669"/>
    <property type="project" value="TreeGrafter"/>
</dbReference>
<dbReference type="EMBL" id="JXLN01007529">
    <property type="protein sequence ID" value="KPM04126.1"/>
    <property type="molecule type" value="Genomic_DNA"/>
</dbReference>
<accession>A0A131ZZ94</accession>
<dbReference type="VEuPathDB" id="VectorBase:SSCA001592"/>
<evidence type="ECO:0000256" key="2">
    <source>
        <dbReference type="ARBA" id="ARBA00022448"/>
    </source>
</evidence>
<feature type="repeat" description="CHCR" evidence="8">
    <location>
        <begin position="238"/>
        <end position="382"/>
    </location>
</feature>
<dbReference type="InterPro" id="IPR057307">
    <property type="entry name" value="PEP5_VPS11_N"/>
</dbReference>